<name>A0A6M3L282_9ZZZZ</name>
<dbReference type="AlphaFoldDB" id="A0A6M3L282"/>
<dbReference type="EMBL" id="MT142709">
    <property type="protein sequence ID" value="QJA87478.1"/>
    <property type="molecule type" value="Genomic_DNA"/>
</dbReference>
<dbReference type="Pfam" id="PF24175">
    <property type="entry name" value="SU10_adaptor"/>
    <property type="match status" value="1"/>
</dbReference>
<evidence type="ECO:0000313" key="1">
    <source>
        <dbReference type="EMBL" id="QJA87478.1"/>
    </source>
</evidence>
<accession>A0A6M3L282</accession>
<protein>
    <submittedName>
        <fullName evidence="1">Uncharacterized protein</fullName>
    </submittedName>
</protein>
<dbReference type="InterPro" id="IPR056209">
    <property type="entry name" value="SU10_adaptor"/>
</dbReference>
<proteinExistence type="predicted"/>
<reference evidence="1" key="1">
    <citation type="submission" date="2020-03" db="EMBL/GenBank/DDBJ databases">
        <title>The deep terrestrial virosphere.</title>
        <authorList>
            <person name="Holmfeldt K."/>
            <person name="Nilsson E."/>
            <person name="Simone D."/>
            <person name="Lopez-Fernandez M."/>
            <person name="Wu X."/>
            <person name="de Brujin I."/>
            <person name="Lundin D."/>
            <person name="Andersson A."/>
            <person name="Bertilsson S."/>
            <person name="Dopson M."/>
        </authorList>
    </citation>
    <scope>NUCLEOTIDE SEQUENCE</scope>
    <source>
        <strain evidence="1">MM415B02988</strain>
    </source>
</reference>
<organism evidence="1">
    <name type="scientific">viral metagenome</name>
    <dbReference type="NCBI Taxonomy" id="1070528"/>
    <lineage>
        <taxon>unclassified sequences</taxon>
        <taxon>metagenomes</taxon>
        <taxon>organismal metagenomes</taxon>
    </lineage>
</organism>
<sequence>MTFIQICRNIQELVPEVSILVIKQRVKIRYQQILKMREWEFLRKTTLVATAAEYETGTLSILSGTITATGSGTTFTSAMAGRSLIIGTTQTQPYTISSVDSITNLTLDQSFASATDSSGDSFSIKALRYTPAVNDIARIESIIYDEMPLIEKPIGYFDSIDPDRTTTGDPVYYTIVGKSAMSGTITFEIHPVPDAEYVLKIVYYRKVSDTIVDSDTLIVDAELLEAGALWDCYRIFSAKNPAYIGLARDARGDYQSSIALAIEQDLEQSSLPSRVKDVSEMGSSLLSDVFQLDHDTEW</sequence>
<gene>
    <name evidence="1" type="ORF">MM415B02988_0009</name>
</gene>